<keyword evidence="1" id="KW-0472">Membrane</keyword>
<accession>A0A8R1Y685</accession>
<evidence type="ECO:0000313" key="3">
    <source>
        <dbReference type="Proteomes" id="UP000024404"/>
    </source>
</evidence>
<organism evidence="2 3">
    <name type="scientific">Onchocerca volvulus</name>
    <dbReference type="NCBI Taxonomy" id="6282"/>
    <lineage>
        <taxon>Eukaryota</taxon>
        <taxon>Metazoa</taxon>
        <taxon>Ecdysozoa</taxon>
        <taxon>Nematoda</taxon>
        <taxon>Chromadorea</taxon>
        <taxon>Rhabditida</taxon>
        <taxon>Spirurina</taxon>
        <taxon>Spiruromorpha</taxon>
        <taxon>Filarioidea</taxon>
        <taxon>Onchocercidae</taxon>
        <taxon>Onchocerca</taxon>
    </lineage>
</organism>
<evidence type="ECO:0000313" key="2">
    <source>
        <dbReference type="EnsemblMetazoa" id="OVOC994.1"/>
    </source>
</evidence>
<sequence length="169" mass="19639">MNFNYICFSVKKTYSFLVIFECDCLYCYIIFIACLFIFHSSAYGFSGMIRWNSTDDPSTVTIPILDFLCGIIMILTFKMLLFKTVLLYYLFSVYHLLLFVNSLQLLFTSLVSQFLLWNRRMSIISGLDSSVLAKTCFRYSSITLDHHLASAVYIVIVYTLIVFMNNIDN</sequence>
<evidence type="ECO:0000256" key="1">
    <source>
        <dbReference type="SAM" id="Phobius"/>
    </source>
</evidence>
<reference evidence="2" key="2">
    <citation type="submission" date="2022-06" db="UniProtKB">
        <authorList>
            <consortium name="EnsemblMetazoa"/>
        </authorList>
    </citation>
    <scope>IDENTIFICATION</scope>
</reference>
<reference evidence="3" key="1">
    <citation type="submission" date="2013-10" db="EMBL/GenBank/DDBJ databases">
        <title>Genome sequencing of Onchocerca volvulus.</title>
        <authorList>
            <person name="Cotton J."/>
            <person name="Tsai J."/>
            <person name="Stanley E."/>
            <person name="Tracey A."/>
            <person name="Holroyd N."/>
            <person name="Lustigman S."/>
            <person name="Berriman M."/>
        </authorList>
    </citation>
    <scope>NUCLEOTIDE SEQUENCE</scope>
</reference>
<feature type="transmembrane region" description="Helical" evidence="1">
    <location>
        <begin position="148"/>
        <end position="167"/>
    </location>
</feature>
<feature type="transmembrane region" description="Helical" evidence="1">
    <location>
        <begin position="59"/>
        <end position="81"/>
    </location>
</feature>
<proteinExistence type="predicted"/>
<feature type="transmembrane region" description="Helical" evidence="1">
    <location>
        <begin position="14"/>
        <end position="38"/>
    </location>
</feature>
<feature type="transmembrane region" description="Helical" evidence="1">
    <location>
        <begin position="93"/>
        <end position="117"/>
    </location>
</feature>
<protein>
    <submittedName>
        <fullName evidence="2">Uncharacterized protein</fullName>
    </submittedName>
</protein>
<dbReference type="EMBL" id="CMVM020000023">
    <property type="status" value="NOT_ANNOTATED_CDS"/>
    <property type="molecule type" value="Genomic_DNA"/>
</dbReference>
<keyword evidence="1" id="KW-0812">Transmembrane</keyword>
<name>A0A8R1Y685_ONCVO</name>
<dbReference type="Proteomes" id="UP000024404">
    <property type="component" value="Unassembled WGS sequence"/>
</dbReference>
<dbReference type="AlphaFoldDB" id="A0A8R1Y685"/>
<dbReference type="EnsemblMetazoa" id="OVOC994.1">
    <property type="protein sequence ID" value="OVOC994.1"/>
    <property type="gene ID" value="WBGene00237803"/>
</dbReference>
<keyword evidence="1" id="KW-1133">Transmembrane helix</keyword>
<keyword evidence="3" id="KW-1185">Reference proteome</keyword>